<reference evidence="3 4" key="1">
    <citation type="journal article" date="2023" name="Int. J. Syst. Evol. Microbiol.">
        <title>Streptococcus sciuri sp. nov., Staphylococcus marylandisciuri sp. nov. and Staphylococcus americanisciuri sp. nov., isolated from faeces of eastern grey squirrel (Sciurus carolinensis).</title>
        <authorList>
            <person name="Volokhov D.V."/>
            <person name="Zagorodnyaya T.A."/>
            <person name="Furtak V.A."/>
            <person name="Nattanmai G."/>
            <person name="Randall L."/>
            <person name="Jose S."/>
            <person name="Gao Y."/>
            <person name="Eisenberg T."/>
            <person name="Delmonte P."/>
            <person name="Blom J."/>
            <person name="Mitchell K.K."/>
        </authorList>
    </citation>
    <scope>NUCLEOTIDE SEQUENCE [LARGE SCALE GENOMIC DNA]</scope>
    <source>
        <strain evidence="3 4">SQ8-PEA</strain>
    </source>
</reference>
<sequence>MNRCAQCLEHFEEPITILNFYMKAEILCQRCRRKWKEMKINFSNLQRCPRCLKRLSLDEEHCLDCQFLTRKFHLMDKLYCDNNYEGIVKETIHQYKFLGDVALADVLAAQIRLPNETFDFIVPIPSPFERDYQRTFNPVREVLRAKKVNYTEMLSTIVRPKQSSLSKMVRAQAQNPFKCTTSLNIAGKSVLLVDDIYTTGLTVHHAASLLYIRKVRKLGVLTFAR</sequence>
<evidence type="ECO:0000259" key="2">
    <source>
        <dbReference type="Pfam" id="PF00156"/>
    </source>
</evidence>
<dbReference type="CDD" id="cd06223">
    <property type="entry name" value="PRTases_typeI"/>
    <property type="match status" value="1"/>
</dbReference>
<organism evidence="3 4">
    <name type="scientific">Staphylococcus marylandisciuri</name>
    <dbReference type="NCBI Taxonomy" id="2981529"/>
    <lineage>
        <taxon>Bacteria</taxon>
        <taxon>Bacillati</taxon>
        <taxon>Bacillota</taxon>
        <taxon>Bacilli</taxon>
        <taxon>Bacillales</taxon>
        <taxon>Staphylococcaceae</taxon>
        <taxon>Staphylococcus</taxon>
    </lineage>
</organism>
<comment type="similarity">
    <text evidence="1">Belongs to the ComF/GntX family.</text>
</comment>
<name>A0ABT2QPF2_9STAP</name>
<dbReference type="GO" id="GO:0016757">
    <property type="term" value="F:glycosyltransferase activity"/>
    <property type="evidence" value="ECO:0007669"/>
    <property type="project" value="UniProtKB-KW"/>
</dbReference>
<dbReference type="PANTHER" id="PTHR47505:SF1">
    <property type="entry name" value="DNA UTILIZATION PROTEIN YHGH"/>
    <property type="match status" value="1"/>
</dbReference>
<dbReference type="PANTHER" id="PTHR47505">
    <property type="entry name" value="DNA UTILIZATION PROTEIN YHGH"/>
    <property type="match status" value="1"/>
</dbReference>
<feature type="domain" description="Phosphoribosyltransferase" evidence="2">
    <location>
        <begin position="107"/>
        <end position="223"/>
    </location>
</feature>
<evidence type="ECO:0000313" key="4">
    <source>
        <dbReference type="Proteomes" id="UP001209553"/>
    </source>
</evidence>
<gene>
    <name evidence="3" type="ORF">N9R04_03750</name>
</gene>
<dbReference type="InterPro" id="IPR029057">
    <property type="entry name" value="PRTase-like"/>
</dbReference>
<dbReference type="Proteomes" id="UP001209553">
    <property type="component" value="Unassembled WGS sequence"/>
</dbReference>
<dbReference type="InterPro" id="IPR051910">
    <property type="entry name" value="ComF/GntX_DNA_util-trans"/>
</dbReference>
<dbReference type="SUPFAM" id="SSF53271">
    <property type="entry name" value="PRTase-like"/>
    <property type="match status" value="1"/>
</dbReference>
<accession>A0ABT2QPF2</accession>
<dbReference type="Pfam" id="PF00156">
    <property type="entry name" value="Pribosyltran"/>
    <property type="match status" value="1"/>
</dbReference>
<evidence type="ECO:0000256" key="1">
    <source>
        <dbReference type="ARBA" id="ARBA00008007"/>
    </source>
</evidence>
<proteinExistence type="inferred from homology"/>
<dbReference type="InterPro" id="IPR000836">
    <property type="entry name" value="PRTase_dom"/>
</dbReference>
<keyword evidence="3" id="KW-0808">Transferase</keyword>
<comment type="caution">
    <text evidence="3">The sequence shown here is derived from an EMBL/GenBank/DDBJ whole genome shotgun (WGS) entry which is preliminary data.</text>
</comment>
<protein>
    <submittedName>
        <fullName evidence="3">Phosphoribosyltransferase family protein</fullName>
    </submittedName>
</protein>
<evidence type="ECO:0000313" key="3">
    <source>
        <dbReference type="EMBL" id="MCU5745835.1"/>
    </source>
</evidence>
<dbReference type="Gene3D" id="3.40.50.2020">
    <property type="match status" value="1"/>
</dbReference>
<keyword evidence="4" id="KW-1185">Reference proteome</keyword>
<keyword evidence="3" id="KW-0328">Glycosyltransferase</keyword>
<dbReference type="EMBL" id="JAOPKZ010000005">
    <property type="protein sequence ID" value="MCU5745835.1"/>
    <property type="molecule type" value="Genomic_DNA"/>
</dbReference>